<evidence type="ECO:0000313" key="9">
    <source>
        <dbReference type="EMBL" id="TQF07228.1"/>
    </source>
</evidence>
<keyword evidence="7" id="KW-0624">Polysaccharide degradation</keyword>
<evidence type="ECO:0000313" key="10">
    <source>
        <dbReference type="Proteomes" id="UP000319103"/>
    </source>
</evidence>
<dbReference type="InterPro" id="IPR000165">
    <property type="entry name" value="Glucoamylase"/>
</dbReference>
<comment type="caution">
    <text evidence="9">The sequence shown here is derived from an EMBL/GenBank/DDBJ whole genome shotgun (WGS) entry which is preliminary data.</text>
</comment>
<keyword evidence="4" id="KW-0378">Hydrolase</keyword>
<dbReference type="Gene3D" id="1.50.10.10">
    <property type="match status" value="1"/>
</dbReference>
<proteinExistence type="inferred from homology"/>
<name>A0A540WE38_9ACTN</name>
<dbReference type="GO" id="GO:0004339">
    <property type="term" value="F:glucan 1,4-alpha-glucosidase activity"/>
    <property type="evidence" value="ECO:0007669"/>
    <property type="project" value="UniProtKB-EC"/>
</dbReference>
<evidence type="ECO:0000256" key="4">
    <source>
        <dbReference type="ARBA" id="ARBA00022801"/>
    </source>
</evidence>
<keyword evidence="5" id="KW-0119">Carbohydrate metabolism</keyword>
<evidence type="ECO:0000256" key="5">
    <source>
        <dbReference type="ARBA" id="ARBA00023277"/>
    </source>
</evidence>
<keyword evidence="10" id="KW-1185">Reference proteome</keyword>
<dbReference type="AlphaFoldDB" id="A0A540WE38"/>
<sequence length="467" mass="50114">MPARTNRSADISQARTNVRKTISPGAVDLPSLVPIMYTFMFRNIASDGFVFSDPQSPGDISRDSKPGCIIAAPSFPADTPGIDEDYVFNWVRDGAITAMEVAKAAMPTRPGGTVQTLNDYVQFADLCHSNAQPPLTKGHACFNIAGDARPWTEQNDGPALQSITILAAYDQLDLDTQKRAVDLVNANVAYLLGVYQDATTNLWEEHNGFSFFARAAQLRCFEEIHASTVVGIDKPVGLRPAIDWLRQALAGHWDGSKYVSMMADPGHGAQPSPENPVVSGYDPNIDIVQSAVYGAVPVTDTKLLATAAQLRSQWEEGGIACYPVNKADREEFGIGPLFGRYPGDVYDGDTSHPVLGGHPWALSTCNVAELHYKLAAEIKSSGKVPLDDLSAPFFAQSGIDASTAPAAAAAALTATGDAMVRAVVYHSDNLELSEQFDGATGFERSVHNLTWSFAAYLSAMRARAEAV</sequence>
<evidence type="ECO:0000256" key="6">
    <source>
        <dbReference type="ARBA" id="ARBA00023295"/>
    </source>
</evidence>
<dbReference type="EMBL" id="VIGB01000003">
    <property type="protein sequence ID" value="TQF07228.1"/>
    <property type="molecule type" value="Genomic_DNA"/>
</dbReference>
<evidence type="ECO:0000259" key="8">
    <source>
        <dbReference type="Pfam" id="PF00723"/>
    </source>
</evidence>
<dbReference type="SUPFAM" id="SSF48208">
    <property type="entry name" value="Six-hairpin glycosidases"/>
    <property type="match status" value="1"/>
</dbReference>
<dbReference type="Pfam" id="PF00723">
    <property type="entry name" value="Glyco_hydro_15"/>
    <property type="match status" value="1"/>
</dbReference>
<dbReference type="EC" id="3.2.1.3" evidence="3"/>
<organism evidence="9 10">
    <name type="scientific">Kitasatospora acidiphila</name>
    <dbReference type="NCBI Taxonomy" id="2567942"/>
    <lineage>
        <taxon>Bacteria</taxon>
        <taxon>Bacillati</taxon>
        <taxon>Actinomycetota</taxon>
        <taxon>Actinomycetes</taxon>
        <taxon>Kitasatosporales</taxon>
        <taxon>Streptomycetaceae</taxon>
        <taxon>Kitasatospora</taxon>
    </lineage>
</organism>
<dbReference type="Proteomes" id="UP000319103">
    <property type="component" value="Unassembled WGS sequence"/>
</dbReference>
<dbReference type="PANTHER" id="PTHR31616:SF9">
    <property type="entry name" value="GLUCOAMYLASE, INTRACELLULAR SPORULATION-SPECIFIC"/>
    <property type="match status" value="1"/>
</dbReference>
<dbReference type="PANTHER" id="PTHR31616">
    <property type="entry name" value="TREHALASE"/>
    <property type="match status" value="1"/>
</dbReference>
<feature type="domain" description="GH15-like" evidence="8">
    <location>
        <begin position="63"/>
        <end position="460"/>
    </location>
</feature>
<comment type="similarity">
    <text evidence="2">Belongs to the glycosyl hydrolase 15 family.</text>
</comment>
<protein>
    <recommendedName>
        <fullName evidence="3">glucan 1,4-alpha-glucosidase</fullName>
        <ecNumber evidence="3">3.2.1.3</ecNumber>
    </recommendedName>
</protein>
<dbReference type="InterPro" id="IPR008928">
    <property type="entry name" value="6-hairpin_glycosidase_sf"/>
</dbReference>
<evidence type="ECO:0000256" key="1">
    <source>
        <dbReference type="ARBA" id="ARBA00001863"/>
    </source>
</evidence>
<dbReference type="GO" id="GO:0000272">
    <property type="term" value="P:polysaccharide catabolic process"/>
    <property type="evidence" value="ECO:0007669"/>
    <property type="project" value="UniProtKB-KW"/>
</dbReference>
<reference evidence="9 10" key="1">
    <citation type="submission" date="2019-06" db="EMBL/GenBank/DDBJ databases">
        <title>Description of Kitasatospora acidophila sp. nov. isolated from pine grove soil, and reclassification of Streptomyces novaecaesareae to Kitasatospora novaeceasareae comb. nov.</title>
        <authorList>
            <person name="Kim M.J."/>
        </authorList>
    </citation>
    <scope>NUCLEOTIDE SEQUENCE [LARGE SCALE GENOMIC DNA]</scope>
    <source>
        <strain evidence="9 10">MMS16-CNU292</strain>
    </source>
</reference>
<evidence type="ECO:0000256" key="3">
    <source>
        <dbReference type="ARBA" id="ARBA00012593"/>
    </source>
</evidence>
<dbReference type="OrthoDB" id="5641212at2"/>
<accession>A0A540WE38</accession>
<gene>
    <name evidence="9" type="ORF">E6W39_09180</name>
</gene>
<dbReference type="InterPro" id="IPR012341">
    <property type="entry name" value="6hp_glycosidase-like_sf"/>
</dbReference>
<dbReference type="PRINTS" id="PR00736">
    <property type="entry name" value="GLHYDRLASE15"/>
</dbReference>
<evidence type="ECO:0000256" key="2">
    <source>
        <dbReference type="ARBA" id="ARBA00006188"/>
    </source>
</evidence>
<keyword evidence="6" id="KW-0326">Glycosidase</keyword>
<comment type="catalytic activity">
    <reaction evidence="1">
        <text>Hydrolysis of terminal (1-&gt;4)-linked alpha-D-glucose residues successively from non-reducing ends of the chains with release of beta-D-glucose.</text>
        <dbReference type="EC" id="3.2.1.3"/>
    </reaction>
</comment>
<evidence type="ECO:0000256" key="7">
    <source>
        <dbReference type="ARBA" id="ARBA00023326"/>
    </source>
</evidence>
<dbReference type="InterPro" id="IPR011613">
    <property type="entry name" value="GH15-like"/>
</dbReference>